<evidence type="ECO:0000256" key="1">
    <source>
        <dbReference type="ARBA" id="ARBA00022980"/>
    </source>
</evidence>
<keyword evidence="1" id="KW-0689">Ribosomal protein</keyword>
<dbReference type="AlphaFoldDB" id="A0A8J6MDP0"/>
<reference evidence="4" key="1">
    <citation type="submission" date="2020-08" db="EMBL/GenBank/DDBJ databases">
        <title>Genome public.</title>
        <authorList>
            <person name="Liu C."/>
            <person name="Sun Q."/>
        </authorList>
    </citation>
    <scope>NUCLEOTIDE SEQUENCE</scope>
    <source>
        <strain evidence="4">NSJ-52</strain>
    </source>
</reference>
<dbReference type="GO" id="GO:0005840">
    <property type="term" value="C:ribosome"/>
    <property type="evidence" value="ECO:0007669"/>
    <property type="project" value="UniProtKB-KW"/>
</dbReference>
<accession>A0A8J6MDP0</accession>
<dbReference type="InterPro" id="IPR041985">
    <property type="entry name" value="Ribosomal_eL14_KOW"/>
</dbReference>
<evidence type="ECO:0000313" key="4">
    <source>
        <dbReference type="EMBL" id="MBC5738575.1"/>
    </source>
</evidence>
<dbReference type="InterPro" id="IPR008991">
    <property type="entry name" value="Translation_prot_SH3-like_sf"/>
</dbReference>
<keyword evidence="2" id="KW-0687">Ribonucleoprotein</keyword>
<organism evidence="4 5">
    <name type="scientific">Lawsonibacter faecis</name>
    <dbReference type="NCBI Taxonomy" id="2763052"/>
    <lineage>
        <taxon>Bacteria</taxon>
        <taxon>Bacillati</taxon>
        <taxon>Bacillota</taxon>
        <taxon>Clostridia</taxon>
        <taxon>Eubacteriales</taxon>
        <taxon>Oscillospiraceae</taxon>
        <taxon>Lawsonibacter</taxon>
    </lineage>
</organism>
<proteinExistence type="predicted"/>
<name>A0A8J6MDP0_9FIRM</name>
<protein>
    <submittedName>
        <fullName evidence="4">KOW domain-containing RNA-binding protein</fullName>
    </submittedName>
</protein>
<dbReference type="CDD" id="cd06088">
    <property type="entry name" value="KOW_RPL14"/>
    <property type="match status" value="1"/>
</dbReference>
<keyword evidence="5" id="KW-1185">Reference proteome</keyword>
<dbReference type="EMBL" id="JACOPQ010000017">
    <property type="protein sequence ID" value="MBC5738575.1"/>
    <property type="molecule type" value="Genomic_DNA"/>
</dbReference>
<evidence type="ECO:0000313" key="5">
    <source>
        <dbReference type="Proteomes" id="UP000607645"/>
    </source>
</evidence>
<feature type="region of interest" description="Disordered" evidence="3">
    <location>
        <begin position="86"/>
        <end position="106"/>
    </location>
</feature>
<evidence type="ECO:0000256" key="2">
    <source>
        <dbReference type="ARBA" id="ARBA00023274"/>
    </source>
</evidence>
<gene>
    <name evidence="4" type="ORF">H8S62_16295</name>
</gene>
<dbReference type="GO" id="GO:1990904">
    <property type="term" value="C:ribonucleoprotein complex"/>
    <property type="evidence" value="ECO:0007669"/>
    <property type="project" value="UniProtKB-KW"/>
</dbReference>
<dbReference type="Proteomes" id="UP000607645">
    <property type="component" value="Unassembled WGS sequence"/>
</dbReference>
<sequence>MSDCSGWIVRSKAGHDKGTLLCVVGEAEDFLLLADGKTRKAAAPKRKKRSHVEVADAGTFGHPALEKLRGGQPVFDSELRRALAAFRDQSDGEGGGNSAVMQRSRR</sequence>
<dbReference type="SUPFAM" id="SSF50104">
    <property type="entry name" value="Translation proteins SH3-like domain"/>
    <property type="match status" value="1"/>
</dbReference>
<evidence type="ECO:0000256" key="3">
    <source>
        <dbReference type="SAM" id="MobiDB-lite"/>
    </source>
</evidence>
<comment type="caution">
    <text evidence="4">The sequence shown here is derived from an EMBL/GenBank/DDBJ whole genome shotgun (WGS) entry which is preliminary data.</text>
</comment>
<dbReference type="RefSeq" id="WP_155149215.1">
    <property type="nucleotide sequence ID" value="NZ_JACOPQ010000017.1"/>
</dbReference>